<dbReference type="EMBL" id="CM044703">
    <property type="protein sequence ID" value="KAI5671409.1"/>
    <property type="molecule type" value="Genomic_DNA"/>
</dbReference>
<gene>
    <name evidence="1" type="ORF">M9H77_11773</name>
</gene>
<proteinExistence type="predicted"/>
<accession>A0ACC0BFL3</accession>
<keyword evidence="2" id="KW-1185">Reference proteome</keyword>
<comment type="caution">
    <text evidence="1">The sequence shown here is derived from an EMBL/GenBank/DDBJ whole genome shotgun (WGS) entry which is preliminary data.</text>
</comment>
<dbReference type="Proteomes" id="UP001060085">
    <property type="component" value="Linkage Group LG03"/>
</dbReference>
<organism evidence="1 2">
    <name type="scientific">Catharanthus roseus</name>
    <name type="common">Madagascar periwinkle</name>
    <name type="synonym">Vinca rosea</name>
    <dbReference type="NCBI Taxonomy" id="4058"/>
    <lineage>
        <taxon>Eukaryota</taxon>
        <taxon>Viridiplantae</taxon>
        <taxon>Streptophyta</taxon>
        <taxon>Embryophyta</taxon>
        <taxon>Tracheophyta</taxon>
        <taxon>Spermatophyta</taxon>
        <taxon>Magnoliopsida</taxon>
        <taxon>eudicotyledons</taxon>
        <taxon>Gunneridae</taxon>
        <taxon>Pentapetalae</taxon>
        <taxon>asterids</taxon>
        <taxon>lamiids</taxon>
        <taxon>Gentianales</taxon>
        <taxon>Apocynaceae</taxon>
        <taxon>Rauvolfioideae</taxon>
        <taxon>Vinceae</taxon>
        <taxon>Catharanthinae</taxon>
        <taxon>Catharanthus</taxon>
    </lineage>
</organism>
<evidence type="ECO:0000313" key="2">
    <source>
        <dbReference type="Proteomes" id="UP001060085"/>
    </source>
</evidence>
<reference evidence="2" key="1">
    <citation type="journal article" date="2023" name="Nat. Plants">
        <title>Single-cell RNA sequencing provides a high-resolution roadmap for understanding the multicellular compartmentation of specialized metabolism.</title>
        <authorList>
            <person name="Sun S."/>
            <person name="Shen X."/>
            <person name="Li Y."/>
            <person name="Li Y."/>
            <person name="Wang S."/>
            <person name="Li R."/>
            <person name="Zhang H."/>
            <person name="Shen G."/>
            <person name="Guo B."/>
            <person name="Wei J."/>
            <person name="Xu J."/>
            <person name="St-Pierre B."/>
            <person name="Chen S."/>
            <person name="Sun C."/>
        </authorList>
    </citation>
    <scope>NUCLEOTIDE SEQUENCE [LARGE SCALE GENOMIC DNA]</scope>
</reference>
<name>A0ACC0BFL3_CATRO</name>
<protein>
    <submittedName>
        <fullName evidence="1">Uncharacterized protein</fullName>
    </submittedName>
</protein>
<evidence type="ECO:0000313" key="1">
    <source>
        <dbReference type="EMBL" id="KAI5671409.1"/>
    </source>
</evidence>
<sequence>MFRSLLRIPILQRRRRPKIIIHRRSLAEVIGRIRDYPDQKNKPISSSAMQLNPKSQSLRVKTEIGYRNFSLDGIPLSEKEDLEGFYKKFIESRINGVKLGAKCTVMMYGPTGSGKSHTMFGCAKQSGIVHRSLKVILNLLTYYVNSPNAYGMKDIWLRLSRRERLELLKSSF</sequence>